<protein>
    <submittedName>
        <fullName evidence="2">Uncharacterized protein</fullName>
    </submittedName>
</protein>
<feature type="compositionally biased region" description="Basic and acidic residues" evidence="1">
    <location>
        <begin position="73"/>
        <end position="99"/>
    </location>
</feature>
<feature type="region of interest" description="Disordered" evidence="1">
    <location>
        <begin position="1"/>
        <end position="106"/>
    </location>
</feature>
<dbReference type="AlphaFoldDB" id="A0A834IAE0"/>
<sequence>MSPNQPKKKHTQKQNSNNKKNSSSPDKKKKLGNKSRQRRSAGTPEISPRTVSGKQVFVSLQSVNGAPSGSIRTEGKTQTRDGKRERTVRSKNTDCDFSTRRLPNFA</sequence>
<evidence type="ECO:0000313" key="2">
    <source>
        <dbReference type="EMBL" id="KAF7275377.1"/>
    </source>
</evidence>
<name>A0A834IAE0_RHYFE</name>
<feature type="compositionally biased region" description="Polar residues" evidence="1">
    <location>
        <begin position="49"/>
        <end position="71"/>
    </location>
</feature>
<accession>A0A834IAE0</accession>
<gene>
    <name evidence="2" type="ORF">GWI33_011812</name>
</gene>
<organism evidence="2 3">
    <name type="scientific">Rhynchophorus ferrugineus</name>
    <name type="common">Red palm weevil</name>
    <name type="synonym">Curculio ferrugineus</name>
    <dbReference type="NCBI Taxonomy" id="354439"/>
    <lineage>
        <taxon>Eukaryota</taxon>
        <taxon>Metazoa</taxon>
        <taxon>Ecdysozoa</taxon>
        <taxon>Arthropoda</taxon>
        <taxon>Hexapoda</taxon>
        <taxon>Insecta</taxon>
        <taxon>Pterygota</taxon>
        <taxon>Neoptera</taxon>
        <taxon>Endopterygota</taxon>
        <taxon>Coleoptera</taxon>
        <taxon>Polyphaga</taxon>
        <taxon>Cucujiformia</taxon>
        <taxon>Curculionidae</taxon>
        <taxon>Dryophthorinae</taxon>
        <taxon>Rhynchophorus</taxon>
    </lineage>
</organism>
<dbReference type="Proteomes" id="UP000625711">
    <property type="component" value="Unassembled WGS sequence"/>
</dbReference>
<evidence type="ECO:0000256" key="1">
    <source>
        <dbReference type="SAM" id="MobiDB-lite"/>
    </source>
</evidence>
<feature type="compositionally biased region" description="Basic residues" evidence="1">
    <location>
        <begin position="27"/>
        <end position="39"/>
    </location>
</feature>
<dbReference type="EMBL" id="JAACXV010010625">
    <property type="protein sequence ID" value="KAF7275377.1"/>
    <property type="molecule type" value="Genomic_DNA"/>
</dbReference>
<feature type="compositionally biased region" description="Low complexity" evidence="1">
    <location>
        <begin position="13"/>
        <end position="24"/>
    </location>
</feature>
<evidence type="ECO:0000313" key="3">
    <source>
        <dbReference type="Proteomes" id="UP000625711"/>
    </source>
</evidence>
<comment type="caution">
    <text evidence="2">The sequence shown here is derived from an EMBL/GenBank/DDBJ whole genome shotgun (WGS) entry which is preliminary data.</text>
</comment>
<reference evidence="2" key="1">
    <citation type="submission" date="2020-08" db="EMBL/GenBank/DDBJ databases">
        <title>Genome sequencing and assembly of the red palm weevil Rhynchophorus ferrugineus.</title>
        <authorList>
            <person name="Dias G.B."/>
            <person name="Bergman C.M."/>
            <person name="Manee M."/>
        </authorList>
    </citation>
    <scope>NUCLEOTIDE SEQUENCE</scope>
    <source>
        <strain evidence="2">AA-2017</strain>
        <tissue evidence="2">Whole larva</tissue>
    </source>
</reference>
<feature type="compositionally biased region" description="Basic residues" evidence="1">
    <location>
        <begin position="1"/>
        <end position="12"/>
    </location>
</feature>
<proteinExistence type="predicted"/>
<keyword evidence="3" id="KW-1185">Reference proteome</keyword>